<gene>
    <name evidence="1" type="ORF">CSAL01_05139</name>
</gene>
<name>A0A135V8B5_9PEZI</name>
<proteinExistence type="predicted"/>
<dbReference type="SUPFAM" id="SSF51735">
    <property type="entry name" value="NAD(P)-binding Rossmann-fold domains"/>
    <property type="match status" value="1"/>
</dbReference>
<dbReference type="InterPro" id="IPR036291">
    <property type="entry name" value="NAD(P)-bd_dom_sf"/>
</dbReference>
<dbReference type="STRING" id="1209931.A0A135V8B5"/>
<dbReference type="Gene3D" id="3.40.50.720">
    <property type="entry name" value="NAD(P)-binding Rossmann-like Domain"/>
    <property type="match status" value="1"/>
</dbReference>
<dbReference type="Proteomes" id="UP000070121">
    <property type="component" value="Unassembled WGS sequence"/>
</dbReference>
<organism evidence="1 2">
    <name type="scientific">Colletotrichum salicis</name>
    <dbReference type="NCBI Taxonomy" id="1209931"/>
    <lineage>
        <taxon>Eukaryota</taxon>
        <taxon>Fungi</taxon>
        <taxon>Dikarya</taxon>
        <taxon>Ascomycota</taxon>
        <taxon>Pezizomycotina</taxon>
        <taxon>Sordariomycetes</taxon>
        <taxon>Hypocreomycetidae</taxon>
        <taxon>Glomerellales</taxon>
        <taxon>Glomerellaceae</taxon>
        <taxon>Colletotrichum</taxon>
        <taxon>Colletotrichum acutatum species complex</taxon>
    </lineage>
</organism>
<keyword evidence="2" id="KW-1185">Reference proteome</keyword>
<sequence>MTSRKLRVAVIGPRGQAGSCVVDELLTRGHAIVGVSRNPPKQWKYDTGDGSYSSTSVEIYTEQKKLINIFSSNFDAIVCAFGPSFTNLATVYEGGVEAYGRIKTASLASTHEGPFIIVGMWFKAAVGSRMLWVKYLAEFEVTRWSGIYPYGESSSTYGSEGLGV</sequence>
<dbReference type="AlphaFoldDB" id="A0A135V8B5"/>
<evidence type="ECO:0000313" key="1">
    <source>
        <dbReference type="EMBL" id="KXH68731.1"/>
    </source>
</evidence>
<evidence type="ECO:0000313" key="2">
    <source>
        <dbReference type="Proteomes" id="UP000070121"/>
    </source>
</evidence>
<dbReference type="OrthoDB" id="10250730at2759"/>
<dbReference type="EMBL" id="JFFI01000235">
    <property type="protein sequence ID" value="KXH68731.1"/>
    <property type="molecule type" value="Genomic_DNA"/>
</dbReference>
<reference evidence="1 2" key="1">
    <citation type="submission" date="2014-02" db="EMBL/GenBank/DDBJ databases">
        <title>The genome sequence of Colletotrichum salicis CBS 607.94.</title>
        <authorList>
            <person name="Baroncelli R."/>
            <person name="Thon M.R."/>
        </authorList>
    </citation>
    <scope>NUCLEOTIDE SEQUENCE [LARGE SCALE GENOMIC DNA]</scope>
    <source>
        <strain evidence="1 2">CBS 607.94</strain>
    </source>
</reference>
<protein>
    <recommendedName>
        <fullName evidence="3">NAD(P)-binding domain-containing protein</fullName>
    </recommendedName>
</protein>
<comment type="caution">
    <text evidence="1">The sequence shown here is derived from an EMBL/GenBank/DDBJ whole genome shotgun (WGS) entry which is preliminary data.</text>
</comment>
<accession>A0A135V8B5</accession>
<evidence type="ECO:0008006" key="3">
    <source>
        <dbReference type="Google" id="ProtNLM"/>
    </source>
</evidence>